<dbReference type="Proteomes" id="UP000245207">
    <property type="component" value="Unassembled WGS sequence"/>
</dbReference>
<keyword evidence="1" id="KW-0812">Transmembrane</keyword>
<gene>
    <name evidence="2" type="ORF">CTI12_AA369230</name>
</gene>
<keyword evidence="1" id="KW-0472">Membrane</keyword>
<sequence>MKACVNLVLPKLDQIKACYQGEMKEYDNNEYVKMMAIDGYFILELICRLTHKKSESPLFFDNNLLSLYVKHDLLLIENQIPFFVLQDIFYNIIRQDKPRPTLANLVLSFLEDMNPFGKQLKLDKDEISMKHDHILGILQKCCQHAHATSSHQSGETSNSASEFLNAISYSVTDLTLAGVKFKPNTNEEWLLDMEFKSSRIPFICWSWRKPTFKMRYLQIEDYTESVLRNLIAYEQCSPMIPNYITSYAFAIERILDAKEDVHKLIESKVLVNNLGSSEQASNMINNICKEVTVNDFTYIKQWQQLEEYYNGYWPKNIAWLRRTYFNTPWIFIALLAGFLLFGLTVAQTYFTICPP</sequence>
<accession>A0A2U1MKW8</accession>
<dbReference type="PANTHER" id="PTHR31170:SF25">
    <property type="entry name" value="BNAA09G04570D PROTEIN"/>
    <property type="match status" value="1"/>
</dbReference>
<protein>
    <submittedName>
        <fullName evidence="2">Uncharacterized protein</fullName>
    </submittedName>
</protein>
<dbReference type="STRING" id="35608.A0A2U1MKW8"/>
<keyword evidence="1" id="KW-1133">Transmembrane helix</keyword>
<name>A0A2U1MKW8_ARTAN</name>
<proteinExistence type="predicted"/>
<evidence type="ECO:0000256" key="1">
    <source>
        <dbReference type="SAM" id="Phobius"/>
    </source>
</evidence>
<organism evidence="2 3">
    <name type="scientific">Artemisia annua</name>
    <name type="common">Sweet wormwood</name>
    <dbReference type="NCBI Taxonomy" id="35608"/>
    <lineage>
        <taxon>Eukaryota</taxon>
        <taxon>Viridiplantae</taxon>
        <taxon>Streptophyta</taxon>
        <taxon>Embryophyta</taxon>
        <taxon>Tracheophyta</taxon>
        <taxon>Spermatophyta</taxon>
        <taxon>Magnoliopsida</taxon>
        <taxon>eudicotyledons</taxon>
        <taxon>Gunneridae</taxon>
        <taxon>Pentapetalae</taxon>
        <taxon>asterids</taxon>
        <taxon>campanulids</taxon>
        <taxon>Asterales</taxon>
        <taxon>Asteraceae</taxon>
        <taxon>Asteroideae</taxon>
        <taxon>Anthemideae</taxon>
        <taxon>Artemisiinae</taxon>
        <taxon>Artemisia</taxon>
    </lineage>
</organism>
<comment type="caution">
    <text evidence="2">The sequence shown here is derived from an EMBL/GenBank/DDBJ whole genome shotgun (WGS) entry which is preliminary data.</text>
</comment>
<feature type="transmembrane region" description="Helical" evidence="1">
    <location>
        <begin position="329"/>
        <end position="350"/>
    </location>
</feature>
<dbReference type="AlphaFoldDB" id="A0A2U1MKW8"/>
<dbReference type="Pfam" id="PF03140">
    <property type="entry name" value="DUF247"/>
    <property type="match status" value="1"/>
</dbReference>
<dbReference type="PANTHER" id="PTHR31170">
    <property type="entry name" value="BNAC04G53230D PROTEIN"/>
    <property type="match status" value="1"/>
</dbReference>
<evidence type="ECO:0000313" key="3">
    <source>
        <dbReference type="Proteomes" id="UP000245207"/>
    </source>
</evidence>
<dbReference type="OrthoDB" id="591587at2759"/>
<keyword evidence="3" id="KW-1185">Reference proteome</keyword>
<dbReference type="InterPro" id="IPR004158">
    <property type="entry name" value="DUF247_pln"/>
</dbReference>
<evidence type="ECO:0000313" key="2">
    <source>
        <dbReference type="EMBL" id="PWA61852.1"/>
    </source>
</evidence>
<dbReference type="EMBL" id="PKPP01005006">
    <property type="protein sequence ID" value="PWA61852.1"/>
    <property type="molecule type" value="Genomic_DNA"/>
</dbReference>
<reference evidence="2 3" key="1">
    <citation type="journal article" date="2018" name="Mol. Plant">
        <title>The genome of Artemisia annua provides insight into the evolution of Asteraceae family and artemisinin biosynthesis.</title>
        <authorList>
            <person name="Shen Q."/>
            <person name="Zhang L."/>
            <person name="Liao Z."/>
            <person name="Wang S."/>
            <person name="Yan T."/>
            <person name="Shi P."/>
            <person name="Liu M."/>
            <person name="Fu X."/>
            <person name="Pan Q."/>
            <person name="Wang Y."/>
            <person name="Lv Z."/>
            <person name="Lu X."/>
            <person name="Zhang F."/>
            <person name="Jiang W."/>
            <person name="Ma Y."/>
            <person name="Chen M."/>
            <person name="Hao X."/>
            <person name="Li L."/>
            <person name="Tang Y."/>
            <person name="Lv G."/>
            <person name="Zhou Y."/>
            <person name="Sun X."/>
            <person name="Brodelius P.E."/>
            <person name="Rose J.K.C."/>
            <person name="Tang K."/>
        </authorList>
    </citation>
    <scope>NUCLEOTIDE SEQUENCE [LARGE SCALE GENOMIC DNA]</scope>
    <source>
        <strain evidence="3">cv. Huhao1</strain>
        <tissue evidence="2">Leaf</tissue>
    </source>
</reference>